<dbReference type="Gene3D" id="1.20.1250.20">
    <property type="entry name" value="MFS general substrate transporter like domains"/>
    <property type="match status" value="1"/>
</dbReference>
<dbReference type="SUPFAM" id="SSF103473">
    <property type="entry name" value="MFS general substrate transporter"/>
    <property type="match status" value="1"/>
</dbReference>
<comment type="subcellular location">
    <subcellularLocation>
        <location evidence="1">Cell membrane</location>
        <topology evidence="1">Multi-pass membrane protein</topology>
    </subcellularLocation>
</comment>
<dbReference type="PANTHER" id="PTHR42718:SF42">
    <property type="entry name" value="EXPORT PROTEIN"/>
    <property type="match status" value="1"/>
</dbReference>
<reference evidence="9 10" key="1">
    <citation type="submission" date="2019-05" db="EMBL/GenBank/DDBJ databases">
        <title>Mycolicibacterium sphagni ENV482 genome assembly.</title>
        <authorList>
            <person name="Chen W."/>
            <person name="Faulkner N.W."/>
            <person name="Hyman M.R."/>
        </authorList>
    </citation>
    <scope>NUCLEOTIDE SEQUENCE [LARGE SCALE GENOMIC DNA]</scope>
    <source>
        <strain evidence="9 10">ENV482</strain>
    </source>
</reference>
<feature type="transmembrane region" description="Helical" evidence="7">
    <location>
        <begin position="149"/>
        <end position="171"/>
    </location>
</feature>
<evidence type="ECO:0000256" key="3">
    <source>
        <dbReference type="ARBA" id="ARBA00022475"/>
    </source>
</evidence>
<evidence type="ECO:0000313" key="10">
    <source>
        <dbReference type="Proteomes" id="UP000708347"/>
    </source>
</evidence>
<dbReference type="NCBIfam" id="TIGR00711">
    <property type="entry name" value="efflux_EmrB"/>
    <property type="match status" value="1"/>
</dbReference>
<feature type="transmembrane region" description="Helical" evidence="7">
    <location>
        <begin position="62"/>
        <end position="82"/>
    </location>
</feature>
<feature type="transmembrane region" description="Helical" evidence="7">
    <location>
        <begin position="315"/>
        <end position="332"/>
    </location>
</feature>
<dbReference type="PRINTS" id="PR01036">
    <property type="entry name" value="TCRTETB"/>
</dbReference>
<keyword evidence="4 7" id="KW-0812">Transmembrane</keyword>
<dbReference type="EMBL" id="VBSB01000035">
    <property type="protein sequence ID" value="NTY63231.1"/>
    <property type="molecule type" value="Genomic_DNA"/>
</dbReference>
<evidence type="ECO:0000256" key="7">
    <source>
        <dbReference type="SAM" id="Phobius"/>
    </source>
</evidence>
<feature type="transmembrane region" description="Helical" evidence="7">
    <location>
        <begin position="285"/>
        <end position="303"/>
    </location>
</feature>
<comment type="caution">
    <text evidence="9">The sequence shown here is derived from an EMBL/GenBank/DDBJ whole genome shotgun (WGS) entry which is preliminary data.</text>
</comment>
<evidence type="ECO:0000259" key="8">
    <source>
        <dbReference type="PROSITE" id="PS50850"/>
    </source>
</evidence>
<evidence type="ECO:0000256" key="5">
    <source>
        <dbReference type="ARBA" id="ARBA00022989"/>
    </source>
</evidence>
<evidence type="ECO:0000256" key="4">
    <source>
        <dbReference type="ARBA" id="ARBA00022692"/>
    </source>
</evidence>
<feature type="transmembrane region" description="Helical" evidence="7">
    <location>
        <begin position="208"/>
        <end position="229"/>
    </location>
</feature>
<feature type="transmembrane region" description="Helical" evidence="7">
    <location>
        <begin position="344"/>
        <end position="365"/>
    </location>
</feature>
<feature type="transmembrane region" description="Helical" evidence="7">
    <location>
        <begin position="183"/>
        <end position="202"/>
    </location>
</feature>
<dbReference type="PANTHER" id="PTHR42718">
    <property type="entry name" value="MAJOR FACILITATOR SUPERFAMILY MULTIDRUG TRANSPORTER MFSC"/>
    <property type="match status" value="1"/>
</dbReference>
<organism evidence="9 10">
    <name type="scientific">Mycolicibacterium sphagni</name>
    <dbReference type="NCBI Taxonomy" id="1786"/>
    <lineage>
        <taxon>Bacteria</taxon>
        <taxon>Bacillati</taxon>
        <taxon>Actinomycetota</taxon>
        <taxon>Actinomycetes</taxon>
        <taxon>Mycobacteriales</taxon>
        <taxon>Mycobacteriaceae</taxon>
        <taxon>Mycolicibacterium</taxon>
    </lineage>
</organism>
<dbReference type="InterPro" id="IPR036259">
    <property type="entry name" value="MFS_trans_sf"/>
</dbReference>
<dbReference type="Pfam" id="PF07690">
    <property type="entry name" value="MFS_1"/>
    <property type="match status" value="1"/>
</dbReference>
<feature type="transmembrane region" description="Helical" evidence="7">
    <location>
        <begin position="416"/>
        <end position="439"/>
    </location>
</feature>
<dbReference type="InterPro" id="IPR004638">
    <property type="entry name" value="EmrB-like"/>
</dbReference>
<evidence type="ECO:0000256" key="1">
    <source>
        <dbReference type="ARBA" id="ARBA00004651"/>
    </source>
</evidence>
<dbReference type="CDD" id="cd17321">
    <property type="entry name" value="MFS_MMR_MDR_like"/>
    <property type="match status" value="1"/>
</dbReference>
<feature type="domain" description="Major facilitator superfamily (MFS) profile" evidence="8">
    <location>
        <begin position="1"/>
        <end position="443"/>
    </location>
</feature>
<keyword evidence="10" id="KW-1185">Reference proteome</keyword>
<dbReference type="PROSITE" id="PS50850">
    <property type="entry name" value="MFS"/>
    <property type="match status" value="1"/>
</dbReference>
<feature type="transmembrane region" description="Helical" evidence="7">
    <location>
        <begin position="250"/>
        <end position="273"/>
    </location>
</feature>
<evidence type="ECO:0000256" key="2">
    <source>
        <dbReference type="ARBA" id="ARBA00022448"/>
    </source>
</evidence>
<feature type="transmembrane region" description="Helical" evidence="7">
    <location>
        <begin position="386"/>
        <end position="404"/>
    </location>
</feature>
<proteinExistence type="predicted"/>
<keyword evidence="5 7" id="KW-1133">Transmembrane helix</keyword>
<dbReference type="Proteomes" id="UP000708347">
    <property type="component" value="Unassembled WGS sequence"/>
</dbReference>
<sequence>MMIGLFLIVVDSTVVAVANPVLKDHFDVDYDSVIWVTSGYLLAFAALLLVGGWLGDRFGPKYIYVFGLAVFTVSSQWCGLSASLEMLTLARIVQGVGAALLAPQIFAMITRTFPLDRRGMAMSVWGATTGVGLFAGPIAGGVLLDELGWQWIFFATVPLGAVGLALAVWLVPRLPGRHRHLDVPGVLLSGAGICLIVFGLQEGENDNWSAWIWVVIVTGLALITVFFRWQAVHPNEPLIPLPLIRHRNFVLSNAGIALASFAFVAFMIPLMIYLEVGCGLSPMRAALLTAPMAFTTVVLAPIVGRIVDRIDPRPVVIVGFVLLAIALCWLATEMAPATAIWRLVLPLTLVGAAGALTWEPLAVIVSRALPADLAGAGSAVCNTARHLGAALSSAGIAALIGTLLGDEPSKASSVNAMSQSLLLPAFAAVVGVIVALLLAPREPPPSLARGPHSRPHREVGVA</sequence>
<keyword evidence="2" id="KW-0813">Transport</keyword>
<feature type="transmembrane region" description="Helical" evidence="7">
    <location>
        <begin position="121"/>
        <end position="143"/>
    </location>
</feature>
<name>A0ABX2JZR4_9MYCO</name>
<evidence type="ECO:0000256" key="6">
    <source>
        <dbReference type="ARBA" id="ARBA00023136"/>
    </source>
</evidence>
<feature type="transmembrane region" description="Helical" evidence="7">
    <location>
        <begin position="88"/>
        <end position="109"/>
    </location>
</feature>
<dbReference type="InterPro" id="IPR020846">
    <property type="entry name" value="MFS_dom"/>
</dbReference>
<evidence type="ECO:0000313" key="9">
    <source>
        <dbReference type="EMBL" id="NTY63231.1"/>
    </source>
</evidence>
<keyword evidence="3" id="KW-1003">Cell membrane</keyword>
<protein>
    <submittedName>
        <fullName evidence="9">DHA2 family efflux MFS transporter permease subunit</fullName>
    </submittedName>
</protein>
<dbReference type="RefSeq" id="WP_174400872.1">
    <property type="nucleotide sequence ID" value="NZ_VBSB01000035.1"/>
</dbReference>
<dbReference type="Gene3D" id="1.20.1720.10">
    <property type="entry name" value="Multidrug resistance protein D"/>
    <property type="match status" value="1"/>
</dbReference>
<feature type="transmembrane region" description="Helical" evidence="7">
    <location>
        <begin position="32"/>
        <end position="55"/>
    </location>
</feature>
<keyword evidence="6 7" id="KW-0472">Membrane</keyword>
<dbReference type="InterPro" id="IPR011701">
    <property type="entry name" value="MFS"/>
</dbReference>
<accession>A0ABX2JZR4</accession>
<gene>
    <name evidence="9" type="ORF">FEG63_27295</name>
</gene>